<sequence>MSRHLFNGETESEDAIQINRWQDWTNRRTMYIRGFVVRTCIMVLLIRVGDCFPCFPSFLPKARVSFAAERSRGAIKIGFTAQGVRQAFSYKDARALGIQRCSLEQRACNLNCFGSSTAMRSSRNLDASGTLDSEEREGPEVYDVRLDGSQQKRLRWDARSGKFIADAKNVEIVSDVVEEIRLGEITSLRWRISAKGTVRKFVRKASNVAFKVKQSFLPRGVSEDYYSFTIWRILQRIVSSTVSVFGTQSLLLALGVKTNKVGVAAASGWVFANAFGKFGKMIFAARWGRDFDSDAKRWRFRAALMWVFANGMEILTFVIQEIFTNAFTVLVAISVCLKQVSILTTSATRGTFYKQFAGRNENLGDITAKGDAQVAVADLVGLVVGIELARLAGTNALCVWGSYVVLSALDFIFILKSLDTIVFRFLNLERATMLASAFVSEGIIKSPADISRSEPVLSRPRRAVPQNKLRETFKGYWASTFRSISQTRLRPQELGRLVHLFRDQAFMLVYTGRGDHPCVVLKQSAKDLDILQSLLALEHFRLHLSSRQSDSLDFEEVLQLKADARDAAASRMPSFLDGLQEIGWNFKGPREPIFVFGTIANRAMW</sequence>
<dbReference type="Pfam" id="PF04884">
    <property type="entry name" value="UVB_sens_prot"/>
    <property type="match status" value="1"/>
</dbReference>
<evidence type="ECO:0000259" key="2">
    <source>
        <dbReference type="Pfam" id="PF04884"/>
    </source>
</evidence>
<dbReference type="PANTHER" id="PTHR12770">
    <property type="entry name" value="RUS1 FAMILY PROTEIN C16ORF58"/>
    <property type="match status" value="1"/>
</dbReference>
<gene>
    <name evidence="3" type="ORF">GTHE00462_LOCUS17102</name>
</gene>
<protein>
    <recommendedName>
        <fullName evidence="2">Protein root UVB sensitive/RUS domain-containing protein</fullName>
    </recommendedName>
</protein>
<comment type="similarity">
    <text evidence="1">Belongs to the RUS1 family.</text>
</comment>
<dbReference type="InterPro" id="IPR006968">
    <property type="entry name" value="RUS_fam"/>
</dbReference>
<reference evidence="3" key="1">
    <citation type="submission" date="2021-01" db="EMBL/GenBank/DDBJ databases">
        <authorList>
            <person name="Corre E."/>
            <person name="Pelletier E."/>
            <person name="Niang G."/>
            <person name="Scheremetjew M."/>
            <person name="Finn R."/>
            <person name="Kale V."/>
            <person name="Holt S."/>
            <person name="Cochrane G."/>
            <person name="Meng A."/>
            <person name="Brown T."/>
            <person name="Cohen L."/>
        </authorList>
    </citation>
    <scope>NUCLEOTIDE SEQUENCE</scope>
    <source>
        <strain evidence="3">CCMP 2712</strain>
    </source>
</reference>
<organism evidence="3">
    <name type="scientific">Guillardia theta</name>
    <name type="common">Cryptophyte</name>
    <name type="synonym">Cryptomonas phi</name>
    <dbReference type="NCBI Taxonomy" id="55529"/>
    <lineage>
        <taxon>Eukaryota</taxon>
        <taxon>Cryptophyceae</taxon>
        <taxon>Pyrenomonadales</taxon>
        <taxon>Geminigeraceae</taxon>
        <taxon>Guillardia</taxon>
    </lineage>
</organism>
<evidence type="ECO:0000313" key="3">
    <source>
        <dbReference type="EMBL" id="CAE2303148.1"/>
    </source>
</evidence>
<dbReference type="AlphaFoldDB" id="A0A7S4NRN6"/>
<accession>A0A7S4NRN6</accession>
<dbReference type="InterPro" id="IPR054549">
    <property type="entry name" value="UVB_sens_RUS_dom"/>
</dbReference>
<proteinExistence type="inferred from homology"/>
<dbReference type="EMBL" id="HBKN01021796">
    <property type="protein sequence ID" value="CAE2303148.1"/>
    <property type="molecule type" value="Transcribed_RNA"/>
</dbReference>
<evidence type="ECO:0000256" key="1">
    <source>
        <dbReference type="ARBA" id="ARBA00007558"/>
    </source>
</evidence>
<feature type="domain" description="Protein root UVB sensitive/RUS" evidence="2">
    <location>
        <begin position="204"/>
        <end position="441"/>
    </location>
</feature>
<dbReference type="PANTHER" id="PTHR12770:SF20">
    <property type="entry name" value="PROTEIN ROOT UVB SENSITIVE 6"/>
    <property type="match status" value="1"/>
</dbReference>
<name>A0A7S4NRN6_GUITH</name>